<dbReference type="Proteomes" id="UP000054279">
    <property type="component" value="Unassembled WGS sequence"/>
</dbReference>
<dbReference type="AlphaFoldDB" id="A0A0C9V947"/>
<evidence type="ECO:0000259" key="3">
    <source>
        <dbReference type="Pfam" id="PF00501"/>
    </source>
</evidence>
<dbReference type="InterPro" id="IPR051414">
    <property type="entry name" value="Adenylate-forming_Reductase"/>
</dbReference>
<dbReference type="PANTHER" id="PTHR43439:SF2">
    <property type="entry name" value="ENZYME, PUTATIVE (JCVI)-RELATED"/>
    <property type="match status" value="1"/>
</dbReference>
<evidence type="ECO:0000256" key="1">
    <source>
        <dbReference type="ARBA" id="ARBA00022450"/>
    </source>
</evidence>
<reference evidence="4 5" key="1">
    <citation type="submission" date="2014-06" db="EMBL/GenBank/DDBJ databases">
        <title>Evolutionary Origins and Diversification of the Mycorrhizal Mutualists.</title>
        <authorList>
            <consortium name="DOE Joint Genome Institute"/>
            <consortium name="Mycorrhizal Genomics Consortium"/>
            <person name="Kohler A."/>
            <person name="Kuo A."/>
            <person name="Nagy L.G."/>
            <person name="Floudas D."/>
            <person name="Copeland A."/>
            <person name="Barry K.W."/>
            <person name="Cichocki N."/>
            <person name="Veneault-Fourrey C."/>
            <person name="LaButti K."/>
            <person name="Lindquist E.A."/>
            <person name="Lipzen A."/>
            <person name="Lundell T."/>
            <person name="Morin E."/>
            <person name="Murat C."/>
            <person name="Riley R."/>
            <person name="Ohm R."/>
            <person name="Sun H."/>
            <person name="Tunlid A."/>
            <person name="Henrissat B."/>
            <person name="Grigoriev I.V."/>
            <person name="Hibbett D.S."/>
            <person name="Martin F."/>
        </authorList>
    </citation>
    <scope>NUCLEOTIDE SEQUENCE [LARGE SCALE GENOMIC DNA]</scope>
    <source>
        <strain evidence="4 5">SS14</strain>
    </source>
</reference>
<dbReference type="OrthoDB" id="429813at2759"/>
<dbReference type="Pfam" id="PF23562">
    <property type="entry name" value="AMP-binding_C_3"/>
    <property type="match status" value="1"/>
</dbReference>
<accession>A0A0C9V947</accession>
<keyword evidence="1" id="KW-0596">Phosphopantetheine</keyword>
<sequence>MLKETSCHRLLITQETLKTLVSEIKEILLQDSYALEVTEMPQLFDIYPKLGHETPVDAFKEYPKASVRPDLDKTLLYLHSSESTGFLKSIRQSFRMICHWASFPTIRDVTQHLVGCMTLPAFHTLGLISQLLRSTYGLNVIVLYPPIALTPTQLPLTPTPDNIIDHLRRNKAESLISISALFHVWAQDEDTVNYLASLRTVGFSGGPLPSKLGKFLIDARFGGPIHPLRQPPGEDDWEYVIFHDGIKTHWEPQGDDTYECHFLTNANHSLPIENTINQRGYATSDLFVPHPTEPGFWKIVERKDDVIIHTSGEKTVPAPMENIISHSPYVKGVIIFGREHDQPRVLIELEDNYAIDTSIEGDVLKTRNALWPVVEESNKVPPAFSRVFKELTIFADPKKPLSRAGKGTEEGGVSRRN</sequence>
<name>A0A0C9V947_SPHS4</name>
<evidence type="ECO:0000256" key="2">
    <source>
        <dbReference type="ARBA" id="ARBA00022553"/>
    </source>
</evidence>
<dbReference type="HOGENOM" id="CLU_002220_3_2_1"/>
<gene>
    <name evidence="4" type="ORF">M422DRAFT_52206</name>
</gene>
<organism evidence="4 5">
    <name type="scientific">Sphaerobolus stellatus (strain SS14)</name>
    <dbReference type="NCBI Taxonomy" id="990650"/>
    <lineage>
        <taxon>Eukaryota</taxon>
        <taxon>Fungi</taxon>
        <taxon>Dikarya</taxon>
        <taxon>Basidiomycota</taxon>
        <taxon>Agaricomycotina</taxon>
        <taxon>Agaricomycetes</taxon>
        <taxon>Phallomycetidae</taxon>
        <taxon>Geastrales</taxon>
        <taxon>Sphaerobolaceae</taxon>
        <taxon>Sphaerobolus</taxon>
    </lineage>
</organism>
<dbReference type="PANTHER" id="PTHR43439">
    <property type="entry name" value="PHENYLACETATE-COENZYME A LIGASE"/>
    <property type="match status" value="1"/>
</dbReference>
<evidence type="ECO:0000313" key="4">
    <source>
        <dbReference type="EMBL" id="KIJ33995.1"/>
    </source>
</evidence>
<dbReference type="SUPFAM" id="SSF56801">
    <property type="entry name" value="Acetyl-CoA synthetase-like"/>
    <property type="match status" value="1"/>
</dbReference>
<keyword evidence="2" id="KW-0597">Phosphoprotein</keyword>
<proteinExistence type="predicted"/>
<feature type="domain" description="AMP-dependent synthetase/ligase" evidence="3">
    <location>
        <begin position="50"/>
        <end position="219"/>
    </location>
</feature>
<keyword evidence="5" id="KW-1185">Reference proteome</keyword>
<dbReference type="InterPro" id="IPR000873">
    <property type="entry name" value="AMP-dep_synth/lig_dom"/>
</dbReference>
<dbReference type="EMBL" id="KN837205">
    <property type="protein sequence ID" value="KIJ33995.1"/>
    <property type="molecule type" value="Genomic_DNA"/>
</dbReference>
<dbReference type="Pfam" id="PF00501">
    <property type="entry name" value="AMP-binding"/>
    <property type="match status" value="1"/>
</dbReference>
<dbReference type="Gene3D" id="3.40.50.12780">
    <property type="entry name" value="N-terminal domain of ligase-like"/>
    <property type="match status" value="1"/>
</dbReference>
<evidence type="ECO:0000313" key="5">
    <source>
        <dbReference type="Proteomes" id="UP000054279"/>
    </source>
</evidence>
<protein>
    <recommendedName>
        <fullName evidence="3">AMP-dependent synthetase/ligase domain-containing protein</fullName>
    </recommendedName>
</protein>
<dbReference type="InterPro" id="IPR042099">
    <property type="entry name" value="ANL_N_sf"/>
</dbReference>